<dbReference type="OrthoDB" id="5293309at2"/>
<dbReference type="EMBL" id="RCZD01000007">
    <property type="protein sequence ID" value="TPG60679.1"/>
    <property type="molecule type" value="Genomic_DNA"/>
</dbReference>
<comment type="caution">
    <text evidence="1">The sequence shown here is derived from an EMBL/GenBank/DDBJ whole genome shotgun (WGS) entry which is preliminary data.</text>
</comment>
<dbReference type="PANTHER" id="PTHR38784">
    <property type="entry name" value="SUCROSE PHOSPHORYLASE"/>
    <property type="match status" value="1"/>
</dbReference>
<dbReference type="Proteomes" id="UP000317663">
    <property type="component" value="Unassembled WGS sequence"/>
</dbReference>
<protein>
    <submittedName>
        <fullName evidence="1">YaeQ family protein</fullName>
    </submittedName>
</protein>
<sequence>MALKATIYKAAINIADMDRNFFYDANLTLAQHPSETEQRMMLRLLAWICHADERLSFTRGLSAEDEPEIWRKNDHNGIELWVELGLPDEKRLKKACNQSRHVVLYVYSERAAKVWWPSVQSKANGFGNLTVRFIDDELLAQLTAFANRSMTLQATLQDGTIWLSDAQNNLEIQFSEWKESDGKEVGH</sequence>
<dbReference type="Gene3D" id="3.10.640.10">
    <property type="entry name" value="Restriction endonuclease-like alpha-beta roll domain"/>
    <property type="match status" value="1"/>
</dbReference>
<dbReference type="PANTHER" id="PTHR38784:SF1">
    <property type="entry name" value="SUCROSE PHOSPHORYLASE"/>
    <property type="match status" value="1"/>
</dbReference>
<dbReference type="CDD" id="cd22368">
    <property type="entry name" value="YaeQ-like"/>
    <property type="match status" value="1"/>
</dbReference>
<dbReference type="Pfam" id="PF07152">
    <property type="entry name" value="YaeQ"/>
    <property type="match status" value="1"/>
</dbReference>
<dbReference type="PIRSF" id="PIRSF011484">
    <property type="entry name" value="YaeQ"/>
    <property type="match status" value="1"/>
</dbReference>
<dbReference type="RefSeq" id="WP_140473368.1">
    <property type="nucleotide sequence ID" value="NZ_RCZD01000007.1"/>
</dbReference>
<evidence type="ECO:0000313" key="2">
    <source>
        <dbReference type="Proteomes" id="UP000317663"/>
    </source>
</evidence>
<dbReference type="InterPro" id="IPR011335">
    <property type="entry name" value="Restrct_endonuc-II-like"/>
</dbReference>
<dbReference type="AlphaFoldDB" id="A0A502GEZ5"/>
<accession>A0A502GEZ5</accession>
<proteinExistence type="predicted"/>
<evidence type="ECO:0000313" key="1">
    <source>
        <dbReference type="EMBL" id="TPG60679.1"/>
    </source>
</evidence>
<dbReference type="SMART" id="SM01322">
    <property type="entry name" value="YaeQ"/>
    <property type="match status" value="1"/>
</dbReference>
<dbReference type="InterPro" id="IPR038590">
    <property type="entry name" value="YaeQ_sf"/>
</dbReference>
<dbReference type="InterPro" id="IPR009822">
    <property type="entry name" value="YaeQ"/>
</dbReference>
<dbReference type="SUPFAM" id="SSF52980">
    <property type="entry name" value="Restriction endonuclease-like"/>
    <property type="match status" value="1"/>
</dbReference>
<organism evidence="1 2">
    <name type="scientific">Ewingella americana</name>
    <dbReference type="NCBI Taxonomy" id="41202"/>
    <lineage>
        <taxon>Bacteria</taxon>
        <taxon>Pseudomonadati</taxon>
        <taxon>Pseudomonadota</taxon>
        <taxon>Gammaproteobacteria</taxon>
        <taxon>Enterobacterales</taxon>
        <taxon>Yersiniaceae</taxon>
        <taxon>Ewingella</taxon>
    </lineage>
</organism>
<reference evidence="1 2" key="1">
    <citation type="journal article" date="2019" name="Environ. Microbiol.">
        <title>Species interactions and distinct microbial communities in high Arctic permafrost affected cryosols are associated with the CH4 and CO2 gas fluxes.</title>
        <authorList>
            <person name="Altshuler I."/>
            <person name="Hamel J."/>
            <person name="Turney S."/>
            <person name="Magnuson E."/>
            <person name="Levesque R."/>
            <person name="Greer C."/>
            <person name="Whyte L.G."/>
        </authorList>
    </citation>
    <scope>NUCLEOTIDE SEQUENCE [LARGE SCALE GENOMIC DNA]</scope>
    <source>
        <strain evidence="1 2">E4</strain>
    </source>
</reference>
<keyword evidence="2" id="KW-1185">Reference proteome</keyword>
<name>A0A502GEZ5_9GAMM</name>
<gene>
    <name evidence="1" type="ORF">EAH77_13760</name>
</gene>